<dbReference type="GO" id="GO:0003779">
    <property type="term" value="F:actin binding"/>
    <property type="evidence" value="ECO:0007669"/>
    <property type="project" value="UniProtKB-KW"/>
</dbReference>
<dbReference type="InterPro" id="IPR056737">
    <property type="entry name" value="Beta-prop_ATRN-MKLN-like"/>
</dbReference>
<organism evidence="5 6">
    <name type="scientific">Hyalella azteca</name>
    <name type="common">Amphipod</name>
    <dbReference type="NCBI Taxonomy" id="294128"/>
    <lineage>
        <taxon>Eukaryota</taxon>
        <taxon>Metazoa</taxon>
        <taxon>Ecdysozoa</taxon>
        <taxon>Arthropoda</taxon>
        <taxon>Crustacea</taxon>
        <taxon>Multicrustacea</taxon>
        <taxon>Malacostraca</taxon>
        <taxon>Eumalacostraca</taxon>
        <taxon>Peracarida</taxon>
        <taxon>Amphipoda</taxon>
        <taxon>Senticaudata</taxon>
        <taxon>Talitrida</taxon>
        <taxon>Talitroidea</taxon>
        <taxon>Hyalellidae</taxon>
        <taxon>Hyalella</taxon>
    </lineage>
</organism>
<dbReference type="SMART" id="SM00225">
    <property type="entry name" value="BTB"/>
    <property type="match status" value="1"/>
</dbReference>
<dbReference type="Proteomes" id="UP000694843">
    <property type="component" value="Unplaced"/>
</dbReference>
<evidence type="ECO:0000256" key="2">
    <source>
        <dbReference type="ARBA" id="ARBA00022737"/>
    </source>
</evidence>
<dbReference type="InterPro" id="IPR000210">
    <property type="entry name" value="BTB/POZ_dom"/>
</dbReference>
<evidence type="ECO:0000313" key="5">
    <source>
        <dbReference type="Proteomes" id="UP000694843"/>
    </source>
</evidence>
<dbReference type="Pfam" id="PF24981">
    <property type="entry name" value="Beta-prop_ATRN-LZTR1"/>
    <property type="match status" value="1"/>
</dbReference>
<protein>
    <submittedName>
        <fullName evidence="6">Kelch-like protein 10 isoform X1</fullName>
    </submittedName>
</protein>
<dbReference type="InterPro" id="IPR015915">
    <property type="entry name" value="Kelch-typ_b-propeller"/>
</dbReference>
<evidence type="ECO:0000259" key="4">
    <source>
        <dbReference type="PROSITE" id="PS50097"/>
    </source>
</evidence>
<keyword evidence="1" id="KW-0880">Kelch repeat</keyword>
<reference evidence="6" key="1">
    <citation type="submission" date="2025-08" db="UniProtKB">
        <authorList>
            <consortium name="RefSeq"/>
        </authorList>
    </citation>
    <scope>IDENTIFICATION</scope>
    <source>
        <tissue evidence="6">Whole organism</tissue>
    </source>
</reference>
<evidence type="ECO:0000256" key="1">
    <source>
        <dbReference type="ARBA" id="ARBA00022441"/>
    </source>
</evidence>
<dbReference type="RefSeq" id="XP_018014076.1">
    <property type="nucleotide sequence ID" value="XM_018158587.2"/>
</dbReference>
<dbReference type="SMART" id="SM00612">
    <property type="entry name" value="Kelch"/>
    <property type="match status" value="5"/>
</dbReference>
<evidence type="ECO:0000256" key="3">
    <source>
        <dbReference type="ARBA" id="ARBA00023203"/>
    </source>
</evidence>
<dbReference type="SUPFAM" id="SSF117281">
    <property type="entry name" value="Kelch motif"/>
    <property type="match status" value="2"/>
</dbReference>
<keyword evidence="3" id="KW-0009">Actin-binding</keyword>
<name>A0A8B7NLE0_HYAAZ</name>
<dbReference type="Gene3D" id="3.30.710.10">
    <property type="entry name" value="Potassium Channel Kv1.1, Chain A"/>
    <property type="match status" value="1"/>
</dbReference>
<dbReference type="Pfam" id="PF00651">
    <property type="entry name" value="BTB"/>
    <property type="match status" value="1"/>
</dbReference>
<feature type="domain" description="BTB" evidence="4">
    <location>
        <begin position="79"/>
        <end position="146"/>
    </location>
</feature>
<dbReference type="PRINTS" id="PR00501">
    <property type="entry name" value="KELCHREPEAT"/>
</dbReference>
<dbReference type="OrthoDB" id="45365at2759"/>
<proteinExistence type="predicted"/>
<dbReference type="SUPFAM" id="SSF54695">
    <property type="entry name" value="POZ domain"/>
    <property type="match status" value="1"/>
</dbReference>
<keyword evidence="2" id="KW-0677">Repeat</keyword>
<keyword evidence="5" id="KW-1185">Reference proteome</keyword>
<dbReference type="CDD" id="cd18186">
    <property type="entry name" value="BTB_POZ_ZBTB_KLHL-like"/>
    <property type="match status" value="1"/>
</dbReference>
<dbReference type="InterPro" id="IPR006652">
    <property type="entry name" value="Kelch_1"/>
</dbReference>
<accession>A0A8B7NLE0</accession>
<dbReference type="AlphaFoldDB" id="A0A8B7NLE0"/>
<dbReference type="PANTHER" id="PTHR24412:SF489">
    <property type="entry name" value="RING FINGER DOMAIN AND KELCH REPEAT-CONTAINING PROTEIN DDB_G0271372"/>
    <property type="match status" value="1"/>
</dbReference>
<dbReference type="Gene3D" id="1.25.40.420">
    <property type="match status" value="1"/>
</dbReference>
<dbReference type="PANTHER" id="PTHR24412">
    <property type="entry name" value="KELCH PROTEIN"/>
    <property type="match status" value="1"/>
</dbReference>
<dbReference type="GeneID" id="108671108"/>
<dbReference type="KEGG" id="hazt:108671108"/>
<dbReference type="Gene3D" id="2.120.10.80">
    <property type="entry name" value="Kelch-type beta propeller"/>
    <property type="match status" value="1"/>
</dbReference>
<evidence type="ECO:0000313" key="6">
    <source>
        <dbReference type="RefSeq" id="XP_018014076.1"/>
    </source>
</evidence>
<dbReference type="PROSITE" id="PS50097">
    <property type="entry name" value="BTB"/>
    <property type="match status" value="1"/>
</dbReference>
<dbReference type="InterPro" id="IPR011333">
    <property type="entry name" value="SKP1/BTB/POZ_sf"/>
</dbReference>
<gene>
    <name evidence="6" type="primary">LOC108671108</name>
</gene>
<sequence length="750" mass="83775">MNLVANPSWCSQTAELLFQEVLASNVTFSNVLLAHSQEAIAIPRVLGQKATNYIEFEKLNQSFMELFMNERINESDDNTDLILQLPDGKLHVHKTIFCKVSSYFKSMLGHSCKEQCSNVVNLKDVDLLPMMLTVQYIYIGSACLTDETVLDVMALADYFNIPSLFRLCSYYAQRNICARSCVSVHTAAVSYNDRDLARYAMSYAARHAHLLLADVDNCLLHAPPACLQQLFSHPLLIRDERVSHFKIIEAVKAWADHDPSVRYSYITTILSVPELCCLLHHHPRLAGVLTLHPDSNLPLNSFHSFDNARLQQEIETIEVLFVVGGEECGRLCKSVECYNTANPKSPRDNKWSFMYSICDRENSLPQRNVECELAKLRFYSPISLETVNKMEKNTKSSPDCHSLNMINSTWFHEPENINVLVDSEPKSFNVKDPDLSKLLDSSYNSYVGLLRDMASSKRPASRLSSRHVVKRTIATIEARQYAAVVTLEASNTMVVIGGLDDCRSASACVSQFWPDDNSWSQLPLLPSALYGCSAAVINDDIYCAGGANCIGFSNSFSRLPYNSASWEVLPPVPLVKGPCYAAAAVINGCFVLLGGLVRSGALTSFSSSCWRYDPATRRWRRMASLPVRCAYHCAAVLGQQLYVMGGYDGTRWLNSVHRYNQHTDSWTQVQGMLTPRSSFAVSVSEGSMHVMGGFNGHRPTNEVEVFRLGSESWHTRPSMQVPRVGAGAATLRLSCWGKRDDDAEEHVDLT</sequence>